<dbReference type="Proteomes" id="UP000295252">
    <property type="component" value="Chromosome VIII"/>
</dbReference>
<name>A0A068U2W4_COFCA</name>
<keyword evidence="3" id="KW-1185">Reference proteome</keyword>
<evidence type="ECO:0000256" key="1">
    <source>
        <dbReference type="SAM" id="SignalP"/>
    </source>
</evidence>
<reference evidence="3" key="1">
    <citation type="journal article" date="2014" name="Science">
        <title>The coffee genome provides insight into the convergent evolution of caffeine biosynthesis.</title>
        <authorList>
            <person name="Denoeud F."/>
            <person name="Carretero-Paulet L."/>
            <person name="Dereeper A."/>
            <person name="Droc G."/>
            <person name="Guyot R."/>
            <person name="Pietrella M."/>
            <person name="Zheng C."/>
            <person name="Alberti A."/>
            <person name="Anthony F."/>
            <person name="Aprea G."/>
            <person name="Aury J.M."/>
            <person name="Bento P."/>
            <person name="Bernard M."/>
            <person name="Bocs S."/>
            <person name="Campa C."/>
            <person name="Cenci A."/>
            <person name="Combes M.C."/>
            <person name="Crouzillat D."/>
            <person name="Da Silva C."/>
            <person name="Daddiego L."/>
            <person name="De Bellis F."/>
            <person name="Dussert S."/>
            <person name="Garsmeur O."/>
            <person name="Gayraud T."/>
            <person name="Guignon V."/>
            <person name="Jahn K."/>
            <person name="Jamilloux V."/>
            <person name="Joet T."/>
            <person name="Labadie K."/>
            <person name="Lan T."/>
            <person name="Leclercq J."/>
            <person name="Lepelley M."/>
            <person name="Leroy T."/>
            <person name="Li L.T."/>
            <person name="Librado P."/>
            <person name="Lopez L."/>
            <person name="Munoz A."/>
            <person name="Noel B."/>
            <person name="Pallavicini A."/>
            <person name="Perrotta G."/>
            <person name="Poncet V."/>
            <person name="Pot D."/>
            <person name="Priyono X."/>
            <person name="Rigoreau M."/>
            <person name="Rouard M."/>
            <person name="Rozas J."/>
            <person name="Tranchant-Dubreuil C."/>
            <person name="VanBuren R."/>
            <person name="Zhang Q."/>
            <person name="Andrade A.C."/>
            <person name="Argout X."/>
            <person name="Bertrand B."/>
            <person name="de Kochko A."/>
            <person name="Graziosi G."/>
            <person name="Henry R.J."/>
            <person name="Jayarama X."/>
            <person name="Ming R."/>
            <person name="Nagai C."/>
            <person name="Rounsley S."/>
            <person name="Sankoff D."/>
            <person name="Giuliano G."/>
            <person name="Albert V.A."/>
            <person name="Wincker P."/>
            <person name="Lashermes P."/>
        </authorList>
    </citation>
    <scope>NUCLEOTIDE SEQUENCE [LARGE SCALE GENOMIC DNA]</scope>
    <source>
        <strain evidence="3">cv. DH200-94</strain>
    </source>
</reference>
<dbReference type="PhylomeDB" id="A0A068U2W4"/>
<protein>
    <submittedName>
        <fullName evidence="2">Uncharacterized protein</fullName>
    </submittedName>
</protein>
<dbReference type="InParanoid" id="A0A068U2W4"/>
<dbReference type="Gramene" id="CDP02841">
    <property type="protein sequence ID" value="CDP02841"/>
    <property type="gene ID" value="GSCOC_T00041232001"/>
</dbReference>
<accession>A0A068U2W4</accession>
<dbReference type="AlphaFoldDB" id="A0A068U2W4"/>
<evidence type="ECO:0000313" key="2">
    <source>
        <dbReference type="EMBL" id="CDP02841.1"/>
    </source>
</evidence>
<keyword evidence="1" id="KW-0732">Signal</keyword>
<sequence>MRNQWIAAVCIMAFLIFSAHSDDDDCYEACMHFCSDTLSEDCKLHCESVCSDKVPKTLDGPFFCKLGCSLRQCSHISTDKAKFRSCMDNCGESYCKLPHRN</sequence>
<dbReference type="EMBL" id="HG739093">
    <property type="protein sequence ID" value="CDP02841.1"/>
    <property type="molecule type" value="Genomic_DNA"/>
</dbReference>
<gene>
    <name evidence="2" type="ORF">GSCOC_T00041232001</name>
</gene>
<organism evidence="2 3">
    <name type="scientific">Coffea canephora</name>
    <name type="common">Robusta coffee</name>
    <dbReference type="NCBI Taxonomy" id="49390"/>
    <lineage>
        <taxon>Eukaryota</taxon>
        <taxon>Viridiplantae</taxon>
        <taxon>Streptophyta</taxon>
        <taxon>Embryophyta</taxon>
        <taxon>Tracheophyta</taxon>
        <taxon>Spermatophyta</taxon>
        <taxon>Magnoliopsida</taxon>
        <taxon>eudicotyledons</taxon>
        <taxon>Gunneridae</taxon>
        <taxon>Pentapetalae</taxon>
        <taxon>asterids</taxon>
        <taxon>lamiids</taxon>
        <taxon>Gentianales</taxon>
        <taxon>Rubiaceae</taxon>
        <taxon>Ixoroideae</taxon>
        <taxon>Gardenieae complex</taxon>
        <taxon>Bertiereae - Coffeeae clade</taxon>
        <taxon>Coffeeae</taxon>
        <taxon>Coffea</taxon>
    </lineage>
</organism>
<feature type="signal peptide" evidence="1">
    <location>
        <begin position="1"/>
        <end position="21"/>
    </location>
</feature>
<feature type="chain" id="PRO_5001657296" evidence="1">
    <location>
        <begin position="22"/>
        <end position="101"/>
    </location>
</feature>
<dbReference type="OMA" id="CATNICN"/>
<proteinExistence type="predicted"/>
<evidence type="ECO:0000313" key="3">
    <source>
        <dbReference type="Proteomes" id="UP000295252"/>
    </source>
</evidence>